<evidence type="ECO:0000256" key="7">
    <source>
        <dbReference type="ARBA" id="ARBA00049014"/>
    </source>
</evidence>
<sequence>MHHVFVLDKFILIAMERCELDLYYLKMNFDLTEEVIEVIIGVISLALNYLHYKLEVVHYDLKIENVLLTKNGIIKICDFGMSRRPGINDENITTSFFSKPPELTYYNTAIDYSFDSWGLGMIIFFICCDFTPEYKIDYNNFIEIPSSCFIQLFRNNTKYPNLTCDIEYLLGRLLITEKRLESEDSTDLLGVYVIQKCVQKIGAYENKNLTIEERFSKKMYLLLY</sequence>
<name>A0ABV2ARU0_9EUKA</name>
<dbReference type="Pfam" id="PF00069">
    <property type="entry name" value="Pkinase"/>
    <property type="match status" value="1"/>
</dbReference>
<evidence type="ECO:0000256" key="6">
    <source>
        <dbReference type="ARBA" id="ARBA00038999"/>
    </source>
</evidence>
<dbReference type="Proteomes" id="UP001439008">
    <property type="component" value="Unassembled WGS sequence"/>
</dbReference>
<organism evidence="11 12">
    <name type="scientific">Bonamia ostreae</name>
    <dbReference type="NCBI Taxonomy" id="126728"/>
    <lineage>
        <taxon>Eukaryota</taxon>
        <taxon>Sar</taxon>
        <taxon>Rhizaria</taxon>
        <taxon>Endomyxa</taxon>
        <taxon>Ascetosporea</taxon>
        <taxon>Haplosporida</taxon>
        <taxon>Bonamia</taxon>
    </lineage>
</organism>
<dbReference type="Gene3D" id="1.10.510.10">
    <property type="entry name" value="Transferase(Phosphotransferase) domain 1"/>
    <property type="match status" value="1"/>
</dbReference>
<comment type="catalytic activity">
    <reaction evidence="9">
        <text>L-tyrosyl-[protein] + ATP = O-phospho-L-tyrosyl-[protein] + ADP + H(+)</text>
        <dbReference type="Rhea" id="RHEA:10596"/>
        <dbReference type="Rhea" id="RHEA-COMP:10136"/>
        <dbReference type="Rhea" id="RHEA-COMP:20101"/>
        <dbReference type="ChEBI" id="CHEBI:15378"/>
        <dbReference type="ChEBI" id="CHEBI:30616"/>
        <dbReference type="ChEBI" id="CHEBI:46858"/>
        <dbReference type="ChEBI" id="CHEBI:61978"/>
        <dbReference type="ChEBI" id="CHEBI:456216"/>
        <dbReference type="EC" id="2.7.12.2"/>
    </reaction>
</comment>
<dbReference type="InterPro" id="IPR011009">
    <property type="entry name" value="Kinase-like_dom_sf"/>
</dbReference>
<accession>A0ABV2ARU0</accession>
<dbReference type="EMBL" id="JBDODL010002703">
    <property type="protein sequence ID" value="MES1922384.1"/>
    <property type="molecule type" value="Genomic_DNA"/>
</dbReference>
<keyword evidence="1" id="KW-0808">Transferase</keyword>
<dbReference type="SUPFAM" id="SSF56112">
    <property type="entry name" value="Protein kinase-like (PK-like)"/>
    <property type="match status" value="1"/>
</dbReference>
<reference evidence="11 12" key="1">
    <citation type="journal article" date="2024" name="BMC Biol.">
        <title>Comparative genomics of Ascetosporea gives new insight into the evolutionary basis for animal parasitism in Rhizaria.</title>
        <authorList>
            <person name="Hiltunen Thoren M."/>
            <person name="Onut-Brannstrom I."/>
            <person name="Alfjorden A."/>
            <person name="Peckova H."/>
            <person name="Swords F."/>
            <person name="Hooper C."/>
            <person name="Holzer A.S."/>
            <person name="Bass D."/>
            <person name="Burki F."/>
        </authorList>
    </citation>
    <scope>NUCLEOTIDE SEQUENCE [LARGE SCALE GENOMIC DNA]</scope>
    <source>
        <strain evidence="11">20-A016</strain>
    </source>
</reference>
<dbReference type="PROSITE" id="PS00108">
    <property type="entry name" value="PROTEIN_KINASE_ST"/>
    <property type="match status" value="1"/>
</dbReference>
<evidence type="ECO:0000256" key="4">
    <source>
        <dbReference type="ARBA" id="ARBA00022840"/>
    </source>
</evidence>
<evidence type="ECO:0000256" key="9">
    <source>
        <dbReference type="ARBA" id="ARBA00051693"/>
    </source>
</evidence>
<dbReference type="SMART" id="SM00220">
    <property type="entry name" value="S_TKc"/>
    <property type="match status" value="1"/>
</dbReference>
<dbReference type="PROSITE" id="PS50011">
    <property type="entry name" value="PROTEIN_KINASE_DOM"/>
    <property type="match status" value="1"/>
</dbReference>
<comment type="similarity">
    <text evidence="5">Belongs to the protein kinase superfamily. STE Ser/Thr protein kinase family. MAP kinase kinase subfamily.</text>
</comment>
<dbReference type="PANTHER" id="PTHR48013:SF9">
    <property type="entry name" value="DUAL SPECIFICITY MITOGEN-ACTIVATED PROTEIN KINASE KINASE 5"/>
    <property type="match status" value="1"/>
</dbReference>
<evidence type="ECO:0000256" key="8">
    <source>
        <dbReference type="ARBA" id="ARBA00049299"/>
    </source>
</evidence>
<comment type="catalytic activity">
    <reaction evidence="8">
        <text>L-threonyl-[protein] + ATP = O-phospho-L-threonyl-[protein] + ADP + H(+)</text>
        <dbReference type="Rhea" id="RHEA:46608"/>
        <dbReference type="Rhea" id="RHEA-COMP:11060"/>
        <dbReference type="Rhea" id="RHEA-COMP:11605"/>
        <dbReference type="ChEBI" id="CHEBI:15378"/>
        <dbReference type="ChEBI" id="CHEBI:30013"/>
        <dbReference type="ChEBI" id="CHEBI:30616"/>
        <dbReference type="ChEBI" id="CHEBI:61977"/>
        <dbReference type="ChEBI" id="CHEBI:456216"/>
        <dbReference type="EC" id="2.7.12.2"/>
    </reaction>
</comment>
<gene>
    <name evidence="11" type="ORF">MHBO_003892</name>
</gene>
<feature type="domain" description="Protein kinase" evidence="10">
    <location>
        <begin position="1"/>
        <end position="224"/>
    </location>
</feature>
<proteinExistence type="inferred from homology"/>
<comment type="caution">
    <text evidence="11">The sequence shown here is derived from an EMBL/GenBank/DDBJ whole genome shotgun (WGS) entry which is preliminary data.</text>
</comment>
<evidence type="ECO:0000256" key="5">
    <source>
        <dbReference type="ARBA" id="ARBA00038035"/>
    </source>
</evidence>
<keyword evidence="4" id="KW-0067">ATP-binding</keyword>
<dbReference type="InterPro" id="IPR008271">
    <property type="entry name" value="Ser/Thr_kinase_AS"/>
</dbReference>
<evidence type="ECO:0000256" key="2">
    <source>
        <dbReference type="ARBA" id="ARBA00022741"/>
    </source>
</evidence>
<keyword evidence="12" id="KW-1185">Reference proteome</keyword>
<comment type="catalytic activity">
    <reaction evidence="7">
        <text>L-seryl-[protein] + ATP = O-phospho-L-seryl-[protein] + ADP + H(+)</text>
        <dbReference type="Rhea" id="RHEA:17989"/>
        <dbReference type="Rhea" id="RHEA-COMP:9863"/>
        <dbReference type="Rhea" id="RHEA-COMP:11604"/>
        <dbReference type="ChEBI" id="CHEBI:15378"/>
        <dbReference type="ChEBI" id="CHEBI:29999"/>
        <dbReference type="ChEBI" id="CHEBI:30616"/>
        <dbReference type="ChEBI" id="CHEBI:83421"/>
        <dbReference type="ChEBI" id="CHEBI:456216"/>
        <dbReference type="EC" id="2.7.12.2"/>
    </reaction>
</comment>
<dbReference type="EC" id="2.7.12.2" evidence="6"/>
<evidence type="ECO:0000256" key="1">
    <source>
        <dbReference type="ARBA" id="ARBA00022679"/>
    </source>
</evidence>
<evidence type="ECO:0000313" key="12">
    <source>
        <dbReference type="Proteomes" id="UP001439008"/>
    </source>
</evidence>
<dbReference type="PANTHER" id="PTHR48013">
    <property type="entry name" value="DUAL SPECIFICITY MITOGEN-ACTIVATED PROTEIN KINASE KINASE 5-RELATED"/>
    <property type="match status" value="1"/>
</dbReference>
<protein>
    <recommendedName>
        <fullName evidence="6">mitogen-activated protein kinase kinase</fullName>
        <ecNumber evidence="6">2.7.12.2</ecNumber>
    </recommendedName>
</protein>
<keyword evidence="2" id="KW-0547">Nucleotide-binding</keyword>
<keyword evidence="3" id="KW-0418">Kinase</keyword>
<dbReference type="InterPro" id="IPR000719">
    <property type="entry name" value="Prot_kinase_dom"/>
</dbReference>
<evidence type="ECO:0000259" key="10">
    <source>
        <dbReference type="PROSITE" id="PS50011"/>
    </source>
</evidence>
<evidence type="ECO:0000313" key="11">
    <source>
        <dbReference type="EMBL" id="MES1922384.1"/>
    </source>
</evidence>
<evidence type="ECO:0000256" key="3">
    <source>
        <dbReference type="ARBA" id="ARBA00022777"/>
    </source>
</evidence>